<dbReference type="GO" id="GO:0016787">
    <property type="term" value="F:hydrolase activity"/>
    <property type="evidence" value="ECO:0007669"/>
    <property type="project" value="UniProtKB-KW"/>
</dbReference>
<dbReference type="SUPFAM" id="SSF53474">
    <property type="entry name" value="alpha/beta-Hydrolases"/>
    <property type="match status" value="1"/>
</dbReference>
<evidence type="ECO:0000313" key="4">
    <source>
        <dbReference type="Proteomes" id="UP000051291"/>
    </source>
</evidence>
<feature type="domain" description="BD-FAE-like" evidence="2">
    <location>
        <begin position="52"/>
        <end position="151"/>
    </location>
</feature>
<dbReference type="ESTHER" id="9laco-a0a0r1zjs2">
    <property type="family name" value="BD-FAE"/>
</dbReference>
<keyword evidence="4" id="KW-1185">Reference proteome</keyword>
<dbReference type="AlphaFoldDB" id="A0A0R1ZJS2"/>
<dbReference type="STRING" id="1423820.FC64_GL001171"/>
<reference evidence="3 4" key="1">
    <citation type="journal article" date="2015" name="Genome Announc.">
        <title>Expanding the biotechnology potential of lactobacilli through comparative genomics of 213 strains and associated genera.</title>
        <authorList>
            <person name="Sun Z."/>
            <person name="Harris H.M."/>
            <person name="McCann A."/>
            <person name="Guo C."/>
            <person name="Argimon S."/>
            <person name="Zhang W."/>
            <person name="Yang X."/>
            <person name="Jeffery I.B."/>
            <person name="Cooney J.C."/>
            <person name="Kagawa T.F."/>
            <person name="Liu W."/>
            <person name="Song Y."/>
            <person name="Salvetti E."/>
            <person name="Wrobel A."/>
            <person name="Rasinkangas P."/>
            <person name="Parkhill J."/>
            <person name="Rea M.C."/>
            <person name="O'Sullivan O."/>
            <person name="Ritari J."/>
            <person name="Douillard F.P."/>
            <person name="Paul Ross R."/>
            <person name="Yang R."/>
            <person name="Briner A.E."/>
            <person name="Felis G.E."/>
            <person name="de Vos W.M."/>
            <person name="Barrangou R."/>
            <person name="Klaenhammer T.R."/>
            <person name="Caufield P.W."/>
            <person name="Cui Y."/>
            <person name="Zhang H."/>
            <person name="O'Toole P.W."/>
        </authorList>
    </citation>
    <scope>NUCLEOTIDE SEQUENCE [LARGE SCALE GENOMIC DNA]</scope>
    <source>
        <strain evidence="3 4">DSM 20653</strain>
    </source>
</reference>
<evidence type="ECO:0000259" key="2">
    <source>
        <dbReference type="Pfam" id="PF20434"/>
    </source>
</evidence>
<evidence type="ECO:0000313" key="3">
    <source>
        <dbReference type="EMBL" id="KRM51977.1"/>
    </source>
</evidence>
<dbReference type="InterPro" id="IPR050300">
    <property type="entry name" value="GDXG_lipolytic_enzyme"/>
</dbReference>
<keyword evidence="1" id="KW-0378">Hydrolase</keyword>
<proteinExistence type="predicted"/>
<dbReference type="Pfam" id="PF20434">
    <property type="entry name" value="BD-FAE"/>
    <property type="match status" value="1"/>
</dbReference>
<evidence type="ECO:0000256" key="1">
    <source>
        <dbReference type="ARBA" id="ARBA00022801"/>
    </source>
</evidence>
<dbReference type="InterPro" id="IPR029058">
    <property type="entry name" value="AB_hydrolase_fold"/>
</dbReference>
<accession>A0A0R1ZJS2</accession>
<dbReference type="Proteomes" id="UP000051291">
    <property type="component" value="Unassembled WGS sequence"/>
</dbReference>
<organism evidence="3 4">
    <name type="scientific">Ligilactobacillus araffinosus DSM 20653</name>
    <dbReference type="NCBI Taxonomy" id="1423820"/>
    <lineage>
        <taxon>Bacteria</taxon>
        <taxon>Bacillati</taxon>
        <taxon>Bacillota</taxon>
        <taxon>Bacilli</taxon>
        <taxon>Lactobacillales</taxon>
        <taxon>Lactobacillaceae</taxon>
        <taxon>Ligilactobacillus</taxon>
    </lineage>
</organism>
<gene>
    <name evidence="3" type="ORF">FC64_GL001171</name>
</gene>
<dbReference type="PANTHER" id="PTHR48081">
    <property type="entry name" value="AB HYDROLASE SUPERFAMILY PROTEIN C4A8.06C"/>
    <property type="match status" value="1"/>
</dbReference>
<name>A0A0R1ZJS2_9LACO</name>
<dbReference type="PATRIC" id="fig|1423820.4.peg.1197"/>
<dbReference type="InterPro" id="IPR049492">
    <property type="entry name" value="BD-FAE-like_dom"/>
</dbReference>
<sequence>MATEEQIQAIMKLREDWQDEDDQRDENLPHVFEGIERIDNLQYGDDKQWNLLDVYRPQKRDGKLPVIILIHGGNWCYGTKDTYQYYGMELAQHGFAVVNASYLLAPQVVFPGELDDINRFVTWTITHANEYGFDLDNAFLCGDSAGGQMTLQYLTIWANPNYRKLFGYGQPQIKFRAGVLNCAPYFMLTQKLWTSTKAYYTDEIMQHQQAMVGTENHFNDQIPPLFIATANNDYLRDDSMKFAGFLMAKKHPHVAKVYGDEDHQLKHDFMINQTNALAKQATLDEIQFMKKYIK</sequence>
<comment type="caution">
    <text evidence="3">The sequence shown here is derived from an EMBL/GenBank/DDBJ whole genome shotgun (WGS) entry which is preliminary data.</text>
</comment>
<dbReference type="Gene3D" id="3.40.50.1820">
    <property type="entry name" value="alpha/beta hydrolase"/>
    <property type="match status" value="1"/>
</dbReference>
<dbReference type="EMBL" id="AYYZ01000029">
    <property type="protein sequence ID" value="KRM51977.1"/>
    <property type="molecule type" value="Genomic_DNA"/>
</dbReference>
<protein>
    <submittedName>
        <fullName evidence="3">Esterase</fullName>
    </submittedName>
</protein>
<dbReference type="RefSeq" id="WP_057906999.1">
    <property type="nucleotide sequence ID" value="NZ_AYYZ01000029.1"/>
</dbReference>